<gene>
    <name evidence="2" type="ORF">DIR46_20105</name>
</gene>
<evidence type="ECO:0000313" key="3">
    <source>
        <dbReference type="Proteomes" id="UP000245820"/>
    </source>
</evidence>
<evidence type="ECO:0000313" key="2">
    <source>
        <dbReference type="EMBL" id="AWL06510.1"/>
    </source>
</evidence>
<protein>
    <submittedName>
        <fullName evidence="2">Uncharacterized protein</fullName>
    </submittedName>
</protein>
<keyword evidence="3" id="KW-1185">Reference proteome</keyword>
<evidence type="ECO:0000256" key="1">
    <source>
        <dbReference type="SAM" id="SignalP"/>
    </source>
</evidence>
<dbReference type="OrthoDB" id="6891340at2"/>
<organism evidence="2 3">
    <name type="scientific">Massilia oculi</name>
    <dbReference type="NCBI Taxonomy" id="945844"/>
    <lineage>
        <taxon>Bacteria</taxon>
        <taxon>Pseudomonadati</taxon>
        <taxon>Pseudomonadota</taxon>
        <taxon>Betaproteobacteria</taxon>
        <taxon>Burkholderiales</taxon>
        <taxon>Oxalobacteraceae</taxon>
        <taxon>Telluria group</taxon>
        <taxon>Massilia</taxon>
    </lineage>
</organism>
<dbReference type="RefSeq" id="WP_109346827.1">
    <property type="nucleotide sequence ID" value="NZ_CP029343.1"/>
</dbReference>
<sequence length="235" mass="25066">MAYRGACALAAGLLLAGCAMPYSPAPVATNFPSTHQPKVQAAAHWGVIARHMATELGPTLKTAPSRSLYVEPLQPSTFSTGMKSHLVTALVNDGFVVVKNPVPGALKIELDTQVVAFSADRPQYRYAGLPTALASGAWVLTSIQHSPEWLVTAGAYGYDAHRWFTAQFAPGDTPKTEMIVTVSVADEQRYYARNTSVYYTSDEDLALYDAALAKKLAAPAPAPAPASKTFAVKDH</sequence>
<dbReference type="PROSITE" id="PS51257">
    <property type="entry name" value="PROKAR_LIPOPROTEIN"/>
    <property type="match status" value="1"/>
</dbReference>
<name>A0A2S2DMA9_9BURK</name>
<reference evidence="2 3" key="1">
    <citation type="submission" date="2018-05" db="EMBL/GenBank/DDBJ databases">
        <title>Complete genome sequence of Massilia oculi sp. nov. CCUG 43427T (=DSM 26321T), the type strain of M. oculi, and comparison with genome sequences of other Massilia strains.</title>
        <authorList>
            <person name="Zhu B."/>
        </authorList>
    </citation>
    <scope>NUCLEOTIDE SEQUENCE [LARGE SCALE GENOMIC DNA]</scope>
    <source>
        <strain evidence="2 3">CCUG 43427</strain>
    </source>
</reference>
<dbReference type="Proteomes" id="UP000245820">
    <property type="component" value="Chromosome"/>
</dbReference>
<proteinExistence type="predicted"/>
<dbReference type="EMBL" id="CP029343">
    <property type="protein sequence ID" value="AWL06510.1"/>
    <property type="molecule type" value="Genomic_DNA"/>
</dbReference>
<accession>A0A2S2DMA9</accession>
<feature type="signal peptide" evidence="1">
    <location>
        <begin position="1"/>
        <end position="21"/>
    </location>
</feature>
<dbReference type="AlphaFoldDB" id="A0A2S2DMA9"/>
<feature type="chain" id="PRO_5015502712" evidence="1">
    <location>
        <begin position="22"/>
        <end position="235"/>
    </location>
</feature>
<keyword evidence="1" id="KW-0732">Signal</keyword>
<dbReference type="KEGG" id="mtim:DIR46_20105"/>